<accession>A0A2M7X4C7</accession>
<evidence type="ECO:0000256" key="1">
    <source>
        <dbReference type="SAM" id="MobiDB-lite"/>
    </source>
</evidence>
<dbReference type="EMBL" id="PFWY01000055">
    <property type="protein sequence ID" value="PJA40990.1"/>
    <property type="molecule type" value="Genomic_DNA"/>
</dbReference>
<comment type="caution">
    <text evidence="2">The sequence shown here is derived from an EMBL/GenBank/DDBJ whole genome shotgun (WGS) entry which is preliminary data.</text>
</comment>
<protein>
    <submittedName>
        <fullName evidence="2">Uncharacterized protein</fullName>
    </submittedName>
</protein>
<gene>
    <name evidence="2" type="ORF">CO178_01155</name>
</gene>
<feature type="compositionally biased region" description="Low complexity" evidence="1">
    <location>
        <begin position="1"/>
        <end position="19"/>
    </location>
</feature>
<evidence type="ECO:0000313" key="2">
    <source>
        <dbReference type="EMBL" id="PJA40990.1"/>
    </source>
</evidence>
<proteinExistence type="predicted"/>
<dbReference type="Proteomes" id="UP000230683">
    <property type="component" value="Unassembled WGS sequence"/>
</dbReference>
<organism evidence="2 3">
    <name type="scientific">candidate division WWE3 bacterium CG_4_9_14_3_um_filter_34_6</name>
    <dbReference type="NCBI Taxonomy" id="1975079"/>
    <lineage>
        <taxon>Bacteria</taxon>
        <taxon>Katanobacteria</taxon>
    </lineage>
</organism>
<feature type="region of interest" description="Disordered" evidence="1">
    <location>
        <begin position="1"/>
        <end position="25"/>
    </location>
</feature>
<sequence length="297" mass="33669">MDNHNTAVTSIVSVTPTPVESDTQSSFIDPNELTIQFHETAPHTIQDLTSHRAEIARIQGSNADILRQSISEAPDKTEVIPQLVKLYIEGYIRSYYDFLGESGITQEQIINFATNHANEIFASYMDPSKVNPNIARLVDISNRLPAPEINRTKIPLILQARGEQTGADEVWYQQYSRALILLDPLISQQYRDMEVEERTTLLNDWEDSLAQSEQEAEEIRMQGEDVLVNEERAKAEKILKEKIIAFILEERTNTYKMALTLVIDRLGVSETEAEEIVVEMFEKAGISLGETEPNDDN</sequence>
<dbReference type="AlphaFoldDB" id="A0A2M7X4C7"/>
<reference evidence="3" key="1">
    <citation type="submission" date="2017-09" db="EMBL/GenBank/DDBJ databases">
        <title>Depth-based differentiation of microbial function through sediment-hosted aquifers and enrichment of novel symbionts in the deep terrestrial subsurface.</title>
        <authorList>
            <person name="Probst A.J."/>
            <person name="Ladd B."/>
            <person name="Jarett J.K."/>
            <person name="Geller-Mcgrath D.E."/>
            <person name="Sieber C.M.K."/>
            <person name="Emerson J.B."/>
            <person name="Anantharaman K."/>
            <person name="Thomas B.C."/>
            <person name="Malmstrom R."/>
            <person name="Stieglmeier M."/>
            <person name="Klingl A."/>
            <person name="Woyke T."/>
            <person name="Ryan C.M."/>
            <person name="Banfield J.F."/>
        </authorList>
    </citation>
    <scope>NUCLEOTIDE SEQUENCE [LARGE SCALE GENOMIC DNA]</scope>
</reference>
<name>A0A2M7X4C7_UNCKA</name>
<evidence type="ECO:0000313" key="3">
    <source>
        <dbReference type="Proteomes" id="UP000230683"/>
    </source>
</evidence>